<gene>
    <name evidence="2" type="ORF">CAEBREN_00419</name>
</gene>
<evidence type="ECO:0000256" key="1">
    <source>
        <dbReference type="SAM" id="MobiDB-lite"/>
    </source>
</evidence>
<dbReference type="EMBL" id="GL379837">
    <property type="protein sequence ID" value="EGT52579.1"/>
    <property type="molecule type" value="Genomic_DNA"/>
</dbReference>
<evidence type="ECO:0000313" key="2">
    <source>
        <dbReference type="EMBL" id="EGT52579.1"/>
    </source>
</evidence>
<dbReference type="InParanoid" id="G0N4I3"/>
<feature type="region of interest" description="Disordered" evidence="1">
    <location>
        <begin position="42"/>
        <end position="88"/>
    </location>
</feature>
<organism evidence="3">
    <name type="scientific">Caenorhabditis brenneri</name>
    <name type="common">Nematode worm</name>
    <dbReference type="NCBI Taxonomy" id="135651"/>
    <lineage>
        <taxon>Eukaryota</taxon>
        <taxon>Metazoa</taxon>
        <taxon>Ecdysozoa</taxon>
        <taxon>Nematoda</taxon>
        <taxon>Chromadorea</taxon>
        <taxon>Rhabditida</taxon>
        <taxon>Rhabditina</taxon>
        <taxon>Rhabditomorpha</taxon>
        <taxon>Rhabditoidea</taxon>
        <taxon>Rhabditidae</taxon>
        <taxon>Peloderinae</taxon>
        <taxon>Caenorhabditis</taxon>
    </lineage>
</organism>
<dbReference type="Proteomes" id="UP000008068">
    <property type="component" value="Unassembled WGS sequence"/>
</dbReference>
<proteinExistence type="predicted"/>
<keyword evidence="3" id="KW-1185">Reference proteome</keyword>
<accession>G0N4I3</accession>
<reference evidence="3" key="1">
    <citation type="submission" date="2011-07" db="EMBL/GenBank/DDBJ databases">
        <authorList>
            <consortium name="Caenorhabditis brenneri Sequencing and Analysis Consortium"/>
            <person name="Wilson R.K."/>
        </authorList>
    </citation>
    <scope>NUCLEOTIDE SEQUENCE [LARGE SCALE GENOMIC DNA]</scope>
    <source>
        <strain evidence="3">PB2801</strain>
    </source>
</reference>
<dbReference type="AlphaFoldDB" id="G0N4I3"/>
<name>G0N4I3_CAEBE</name>
<evidence type="ECO:0000313" key="3">
    <source>
        <dbReference type="Proteomes" id="UP000008068"/>
    </source>
</evidence>
<protein>
    <submittedName>
        <fullName evidence="2">Uncharacterized protein</fullName>
    </submittedName>
</protein>
<sequence length="88" mass="9951">MRGCSLLFPTENDMKQHVLVTHLLDRLDEDFLHNFLRWFLQHQQSPPPPTPSPCQQDPHPTDPSSTAQPVGKGDVNITKDAPQESNKP</sequence>
<dbReference type="HOGENOM" id="CLU_2471062_0_0_1"/>